<protein>
    <recommendedName>
        <fullName evidence="1">Anaphase-promoting complex subunit 2</fullName>
    </recommendedName>
</protein>
<dbReference type="SUPFAM" id="SSF46785">
    <property type="entry name" value="Winged helix' DNA-binding domain"/>
    <property type="match status" value="1"/>
</dbReference>
<dbReference type="Pfam" id="PF26557">
    <property type="entry name" value="Cullin_AB"/>
    <property type="match status" value="1"/>
</dbReference>
<dbReference type="GO" id="GO:0031625">
    <property type="term" value="F:ubiquitin protein ligase binding"/>
    <property type="evidence" value="ECO:0007669"/>
    <property type="project" value="InterPro"/>
</dbReference>
<accession>A0A3M7R193</accession>
<keyword evidence="5" id="KW-0131">Cell cycle</keyword>
<gene>
    <name evidence="8" type="ORF">BpHYR1_038366</name>
</gene>
<dbReference type="EMBL" id="REGN01004471">
    <property type="protein sequence ID" value="RNA17356.1"/>
    <property type="molecule type" value="Genomic_DNA"/>
</dbReference>
<dbReference type="InterPro" id="IPR044554">
    <property type="entry name" value="ANAPC2"/>
</dbReference>
<evidence type="ECO:0000256" key="3">
    <source>
        <dbReference type="ARBA" id="ARBA00022776"/>
    </source>
</evidence>
<evidence type="ECO:0000256" key="2">
    <source>
        <dbReference type="ARBA" id="ARBA00022618"/>
    </source>
</evidence>
<dbReference type="SMART" id="SM00182">
    <property type="entry name" value="CULLIN"/>
    <property type="match status" value="1"/>
</dbReference>
<dbReference type="GO" id="GO:0007091">
    <property type="term" value="P:metaphase/anaphase transition of mitotic cell cycle"/>
    <property type="evidence" value="ECO:0007669"/>
    <property type="project" value="TreeGrafter"/>
</dbReference>
<keyword evidence="3" id="KW-0498">Mitosis</keyword>
<evidence type="ECO:0000256" key="1">
    <source>
        <dbReference type="ARBA" id="ARBA00016068"/>
    </source>
</evidence>
<dbReference type="InterPro" id="IPR036317">
    <property type="entry name" value="Cullin_homology_sf"/>
</dbReference>
<dbReference type="InterPro" id="IPR036388">
    <property type="entry name" value="WH-like_DNA-bd_sf"/>
</dbReference>
<dbReference type="PROSITE" id="PS50069">
    <property type="entry name" value="CULLIN_2"/>
    <property type="match status" value="1"/>
</dbReference>
<dbReference type="InterPro" id="IPR014786">
    <property type="entry name" value="ANAPC2_C"/>
</dbReference>
<dbReference type="InterPro" id="IPR036390">
    <property type="entry name" value="WH_DNA-bd_sf"/>
</dbReference>
<dbReference type="OrthoDB" id="5581181at2759"/>
<dbReference type="InterPro" id="IPR059120">
    <property type="entry name" value="Cullin-like_AB"/>
</dbReference>
<dbReference type="Pfam" id="PF25773">
    <property type="entry name" value="TPR_ANAPC2"/>
    <property type="match status" value="1"/>
</dbReference>
<dbReference type="GO" id="GO:0005680">
    <property type="term" value="C:anaphase-promoting complex"/>
    <property type="evidence" value="ECO:0007669"/>
    <property type="project" value="TreeGrafter"/>
</dbReference>
<keyword evidence="4" id="KW-0833">Ubl conjugation pathway</keyword>
<organism evidence="8 9">
    <name type="scientific">Brachionus plicatilis</name>
    <name type="common">Marine rotifer</name>
    <name type="synonym">Brachionus muelleri</name>
    <dbReference type="NCBI Taxonomy" id="10195"/>
    <lineage>
        <taxon>Eukaryota</taxon>
        <taxon>Metazoa</taxon>
        <taxon>Spiralia</taxon>
        <taxon>Gnathifera</taxon>
        <taxon>Rotifera</taxon>
        <taxon>Eurotatoria</taxon>
        <taxon>Monogononta</taxon>
        <taxon>Pseudotrocha</taxon>
        <taxon>Ploima</taxon>
        <taxon>Brachionidae</taxon>
        <taxon>Brachionus</taxon>
    </lineage>
</organism>
<dbReference type="Gene3D" id="1.20.1310.10">
    <property type="entry name" value="Cullin Repeats"/>
    <property type="match status" value="1"/>
</dbReference>
<dbReference type="Proteomes" id="UP000276133">
    <property type="component" value="Unassembled WGS sequence"/>
</dbReference>
<feature type="domain" description="Cullin family profile" evidence="7">
    <location>
        <begin position="438"/>
        <end position="641"/>
    </location>
</feature>
<dbReference type="Gene3D" id="3.30.230.130">
    <property type="entry name" value="Cullin, Chain C, Domain 2"/>
    <property type="match status" value="1"/>
</dbReference>
<evidence type="ECO:0000256" key="5">
    <source>
        <dbReference type="ARBA" id="ARBA00023306"/>
    </source>
</evidence>
<evidence type="ECO:0000259" key="7">
    <source>
        <dbReference type="PROSITE" id="PS50069"/>
    </source>
</evidence>
<dbReference type="SUPFAM" id="SSF75632">
    <property type="entry name" value="Cullin homology domain"/>
    <property type="match status" value="1"/>
</dbReference>
<evidence type="ECO:0000313" key="9">
    <source>
        <dbReference type="Proteomes" id="UP000276133"/>
    </source>
</evidence>
<dbReference type="Gene3D" id="1.10.10.10">
    <property type="entry name" value="Winged helix-like DNA-binding domain superfamily/Winged helix DNA-binding domain"/>
    <property type="match status" value="1"/>
</dbReference>
<comment type="caution">
    <text evidence="8">The sequence shown here is derived from an EMBL/GenBank/DDBJ whole genome shotgun (WGS) entry which is preliminary data.</text>
</comment>
<dbReference type="SMART" id="SM01013">
    <property type="entry name" value="APC2"/>
    <property type="match status" value="1"/>
</dbReference>
<dbReference type="GO" id="GO:0070979">
    <property type="term" value="P:protein K11-linked ubiquitination"/>
    <property type="evidence" value="ECO:0007669"/>
    <property type="project" value="TreeGrafter"/>
</dbReference>
<dbReference type="PANTHER" id="PTHR45957">
    <property type="entry name" value="ANAPHASE-PROMOTING COMPLEX SUBUNIT 2"/>
    <property type="match status" value="1"/>
</dbReference>
<dbReference type="GO" id="GO:0051301">
    <property type="term" value="P:cell division"/>
    <property type="evidence" value="ECO:0007669"/>
    <property type="project" value="UniProtKB-KW"/>
</dbReference>
<keyword evidence="2" id="KW-0132">Cell division</keyword>
<name>A0A3M7R193_BRAPC</name>
<comment type="similarity">
    <text evidence="6">Belongs to the cullin family.</text>
</comment>
<proteinExistence type="inferred from homology"/>
<evidence type="ECO:0000256" key="6">
    <source>
        <dbReference type="PROSITE-ProRule" id="PRU00330"/>
    </source>
</evidence>
<dbReference type="Pfam" id="PF08672">
    <property type="entry name" value="ANAPC2"/>
    <property type="match status" value="1"/>
</dbReference>
<dbReference type="InterPro" id="IPR057975">
    <property type="entry name" value="TPR_ANAPC2"/>
</dbReference>
<evidence type="ECO:0000313" key="8">
    <source>
        <dbReference type="EMBL" id="RNA17356.1"/>
    </source>
</evidence>
<dbReference type="PANTHER" id="PTHR45957:SF1">
    <property type="entry name" value="ANAPHASE-PROMOTING COMPLEX SUBUNIT 2"/>
    <property type="match status" value="1"/>
</dbReference>
<dbReference type="STRING" id="10195.A0A3M7R193"/>
<keyword evidence="9" id="KW-1185">Reference proteome</keyword>
<dbReference type="InterPro" id="IPR016158">
    <property type="entry name" value="Cullin_homology"/>
</dbReference>
<dbReference type="AlphaFoldDB" id="A0A3M7R193"/>
<evidence type="ECO:0000256" key="4">
    <source>
        <dbReference type="ARBA" id="ARBA00022786"/>
    </source>
</evidence>
<reference evidence="8 9" key="1">
    <citation type="journal article" date="2018" name="Sci. Rep.">
        <title>Genomic signatures of local adaptation to the degree of environmental predictability in rotifers.</title>
        <authorList>
            <person name="Franch-Gras L."/>
            <person name="Hahn C."/>
            <person name="Garcia-Roger E.M."/>
            <person name="Carmona M.J."/>
            <person name="Serra M."/>
            <person name="Gomez A."/>
        </authorList>
    </citation>
    <scope>NUCLEOTIDE SEQUENCE [LARGE SCALE GENOMIC DNA]</scope>
    <source>
        <strain evidence="8">HYR1</strain>
    </source>
</reference>
<sequence length="762" mass="88493">MESANLLRLIPTFLLNNFKDDLNDRILLSLTSDLDVLIESIDTNNSFKVLTLNESNQCGNDSTLSNEHDHDQFLVEISTRLYHIFIKYFTELKKHFNRIEKFNSKCAQSINLSDLVSYQRSILTEKLHHPHYELLVFLFKKVFDYYQTISQDFQHQTIADFANLRLNHGLIDNFLNIINILFDLGLFDHLCGDVVVGVVEHKIKLHIESTSMENYEESFIDSFKDWLDRIIIGWIRLIYSCQSNLEHLGDYKKQLMHFMYTNYAQCRIKRLFEIVIDFPDSKNAVQDLRQCLVKTNLRSHLVRSLRLSIEERLLHPGVNTSDIITAYVSAIKALMFLDPTGVMMENVCEPLKKYLRNRDDTVKCIVSNLTDDSESSNDLMEEFCKDLYSYEGNMDVIDSNTADCAVLGSKNKCWRVWQPEPVDSPPDSTPDSSKANIISMLVNIYGSKDMFVNEYKSLLGDRLLSSYSFNMEKEIRNLELLKLKFGEQNLFACEAMLKDISESKRINANILEQLKQHGVSKMSDLVVNASNLKCLILSEQFWPKLKEEKIDLPSELEQVQARFMKSYEAFKGNRTLVWKNSLGLVKIEVEIGRQIFEFEVSPIHVAVIMQFQQKETWVVSELAQELKMCSFVLKKKILFWKAQGLLKQVSNASQDDVPNEVYTLVKDSSKLNKNKNLVEIEEEQEKTQKVSDVLKENEINLYWNFTQSMLRSGGCLPLERIHAWLKLYANPDLTIEQVKFLVDLKTKDQLLKYNAGLYRLNK</sequence>
<dbReference type="GO" id="GO:0006511">
    <property type="term" value="P:ubiquitin-dependent protein catabolic process"/>
    <property type="evidence" value="ECO:0007669"/>
    <property type="project" value="InterPro"/>
</dbReference>